<evidence type="ECO:0000313" key="2">
    <source>
        <dbReference type="Proteomes" id="UP001056778"/>
    </source>
</evidence>
<evidence type="ECO:0000313" key="1">
    <source>
        <dbReference type="EMBL" id="KAI4460611.1"/>
    </source>
</evidence>
<proteinExistence type="predicted"/>
<comment type="caution">
    <text evidence="1">The sequence shown here is derived from an EMBL/GenBank/DDBJ whole genome shotgun (WGS) entry which is preliminary data.</text>
</comment>
<organism evidence="1 2">
    <name type="scientific">Holotrichia oblita</name>
    <name type="common">Chafer beetle</name>
    <dbReference type="NCBI Taxonomy" id="644536"/>
    <lineage>
        <taxon>Eukaryota</taxon>
        <taxon>Metazoa</taxon>
        <taxon>Ecdysozoa</taxon>
        <taxon>Arthropoda</taxon>
        <taxon>Hexapoda</taxon>
        <taxon>Insecta</taxon>
        <taxon>Pterygota</taxon>
        <taxon>Neoptera</taxon>
        <taxon>Endopterygota</taxon>
        <taxon>Coleoptera</taxon>
        <taxon>Polyphaga</taxon>
        <taxon>Scarabaeiformia</taxon>
        <taxon>Scarabaeidae</taxon>
        <taxon>Melolonthinae</taxon>
        <taxon>Holotrichia</taxon>
    </lineage>
</organism>
<accession>A0ACB9T1G7</accession>
<name>A0ACB9T1G7_HOLOL</name>
<keyword evidence="2" id="KW-1185">Reference proteome</keyword>
<protein>
    <submittedName>
        <fullName evidence="1">Zinc finger protein</fullName>
    </submittedName>
</protein>
<reference evidence="1" key="1">
    <citation type="submission" date="2022-04" db="EMBL/GenBank/DDBJ databases">
        <title>Chromosome-scale genome assembly of Holotrichia oblita Faldermann.</title>
        <authorList>
            <person name="Rongchong L."/>
        </authorList>
    </citation>
    <scope>NUCLEOTIDE SEQUENCE</scope>
    <source>
        <strain evidence="1">81SQS9</strain>
    </source>
</reference>
<sequence>MEWKMICRTCLKTYETLWNIFENKQKDKSISELIMECVPITIGKDDKFPVYICDACLRTLNSLLEFKEMVIKSHQVLTESIENNKELSCVTDIEKMIIKEETDLDVYIKNESFDENIFNLGDDNTMSAQKMNVESNSDISLDKDQENLKINDNKKQINKKRGSSNIHCLNEEELKILDNPDCIRIIQSTMSSGEKAKAQVYCKNCNKSYTFKYYIAVHAHTHIGNLPYKCELCDFRVPKKYLLHQHMRTHAPTKDFLCSLCGRAFSSQQILNAHKLRHTDERPFKCKICQKAFKQLVDLQQHEVGHTDVKKYVCEECGKSFKYKKNLSDHQAGHTNERNFECTTCGKRFIIKKRLDEHVKKHLGLKPYACDVCGKTFTTKPTWQRHARIHTGEKPYSCDICGKKFRQQGCMVRHVRTHTGEAPYSCKYCPETFKYSQYLSNHMEKHKKVILTLRSECSLYFLS</sequence>
<dbReference type="EMBL" id="CM043019">
    <property type="protein sequence ID" value="KAI4460611.1"/>
    <property type="molecule type" value="Genomic_DNA"/>
</dbReference>
<gene>
    <name evidence="1" type="ORF">MML48_5g00009455</name>
</gene>
<dbReference type="Proteomes" id="UP001056778">
    <property type="component" value="Chromosome 5"/>
</dbReference>